<proteinExistence type="predicted"/>
<comment type="caution">
    <text evidence="2">The sequence shown here is derived from an EMBL/GenBank/DDBJ whole genome shotgun (WGS) entry which is preliminary data.</text>
</comment>
<reference evidence="3" key="1">
    <citation type="journal article" date="2019" name="Plant Biotechnol. J.">
        <title>Genome sequencing of the Australian wild diploid species Gossypium australe highlights disease resistance and delayed gland morphogenesis.</title>
        <authorList>
            <person name="Cai Y."/>
            <person name="Cai X."/>
            <person name="Wang Q."/>
            <person name="Wang P."/>
            <person name="Zhang Y."/>
            <person name="Cai C."/>
            <person name="Xu Y."/>
            <person name="Wang K."/>
            <person name="Zhou Z."/>
            <person name="Wang C."/>
            <person name="Geng S."/>
            <person name="Li B."/>
            <person name="Dong Q."/>
            <person name="Hou Y."/>
            <person name="Wang H."/>
            <person name="Ai P."/>
            <person name="Liu Z."/>
            <person name="Yi F."/>
            <person name="Sun M."/>
            <person name="An G."/>
            <person name="Cheng J."/>
            <person name="Zhang Y."/>
            <person name="Shi Q."/>
            <person name="Xie Y."/>
            <person name="Shi X."/>
            <person name="Chang Y."/>
            <person name="Huang F."/>
            <person name="Chen Y."/>
            <person name="Hong S."/>
            <person name="Mi L."/>
            <person name="Sun Q."/>
            <person name="Zhang L."/>
            <person name="Zhou B."/>
            <person name="Peng R."/>
            <person name="Zhang X."/>
            <person name="Liu F."/>
        </authorList>
    </citation>
    <scope>NUCLEOTIDE SEQUENCE [LARGE SCALE GENOMIC DNA]</scope>
    <source>
        <strain evidence="3">cv. PA1801</strain>
    </source>
</reference>
<dbReference type="OrthoDB" id="1909122at2759"/>
<organism evidence="2 3">
    <name type="scientific">Gossypium australe</name>
    <dbReference type="NCBI Taxonomy" id="47621"/>
    <lineage>
        <taxon>Eukaryota</taxon>
        <taxon>Viridiplantae</taxon>
        <taxon>Streptophyta</taxon>
        <taxon>Embryophyta</taxon>
        <taxon>Tracheophyta</taxon>
        <taxon>Spermatophyta</taxon>
        <taxon>Magnoliopsida</taxon>
        <taxon>eudicotyledons</taxon>
        <taxon>Gunneridae</taxon>
        <taxon>Pentapetalae</taxon>
        <taxon>rosids</taxon>
        <taxon>malvids</taxon>
        <taxon>Malvales</taxon>
        <taxon>Malvaceae</taxon>
        <taxon>Malvoideae</taxon>
        <taxon>Gossypium</taxon>
    </lineage>
</organism>
<name>A0A5B6UW74_9ROSI</name>
<gene>
    <name evidence="2" type="ORF">EPI10_028546</name>
</gene>
<evidence type="ECO:0000313" key="2">
    <source>
        <dbReference type="EMBL" id="KAA3462019.1"/>
    </source>
</evidence>
<sequence length="198" mass="23449">MTYHPQINDQSKRVIQVLEDMLQCCVLEFVGSFERYLPLVDFAYNNITEKVSESHHLKHCMEGDVEYELGKLVFFKLSPWKNVLRFGCKEKLSPGFIGPYEVLERVGPAAYRLKLPRELDRIHDVFHGFMLRKYCANPSHVKVLQNKKISLVKVLWPNHKTSEATWETEEAMKKWYSKLFEREYFEDEMSFVGESYNI</sequence>
<evidence type="ECO:0000313" key="3">
    <source>
        <dbReference type="Proteomes" id="UP000325315"/>
    </source>
</evidence>
<dbReference type="PANTHER" id="PTHR46148:SF44">
    <property type="entry name" value="GAG-POL POLYPROTEIN"/>
    <property type="match status" value="1"/>
</dbReference>
<accession>A0A5B6UW74</accession>
<protein>
    <submittedName>
        <fullName evidence="2">Pol protein</fullName>
    </submittedName>
</protein>
<evidence type="ECO:0000259" key="1">
    <source>
        <dbReference type="Pfam" id="PF24626"/>
    </source>
</evidence>
<feature type="domain" description="Tf2-1-like SH3-like" evidence="1">
    <location>
        <begin position="70"/>
        <end position="134"/>
    </location>
</feature>
<dbReference type="Pfam" id="PF24626">
    <property type="entry name" value="SH3_Tf2-1"/>
    <property type="match status" value="1"/>
</dbReference>
<keyword evidence="3" id="KW-1185">Reference proteome</keyword>
<dbReference type="AlphaFoldDB" id="A0A5B6UW74"/>
<dbReference type="PANTHER" id="PTHR46148">
    <property type="entry name" value="CHROMO DOMAIN-CONTAINING PROTEIN"/>
    <property type="match status" value="1"/>
</dbReference>
<dbReference type="Proteomes" id="UP000325315">
    <property type="component" value="Unassembled WGS sequence"/>
</dbReference>
<dbReference type="InterPro" id="IPR056924">
    <property type="entry name" value="SH3_Tf2-1"/>
</dbReference>
<dbReference type="EMBL" id="SMMG02000009">
    <property type="protein sequence ID" value="KAA3462019.1"/>
    <property type="molecule type" value="Genomic_DNA"/>
</dbReference>